<dbReference type="OrthoDB" id="10011262at2759"/>
<evidence type="ECO:0000256" key="8">
    <source>
        <dbReference type="SAM" id="MobiDB-lite"/>
    </source>
</evidence>
<feature type="transmembrane region" description="Helical" evidence="9">
    <location>
        <begin position="280"/>
        <end position="302"/>
    </location>
</feature>
<dbReference type="InterPro" id="IPR017452">
    <property type="entry name" value="GPCR_Rhodpsn_7TM"/>
</dbReference>
<sequence>MNNRKGFGKHYPPRQKLVLVGSNQTKLIDTPLTEITNLKLIKCDPKSLSRYAARILCFVSNMDQNSCAVTSALEAPFVISQLLSKLDPKDDIDFGREMQRVKNEENVLNLIDWLDKEASLRSRVKRDTCNDTEDRRFQNQRSQSDNHSANSEMPDDEICLVGLALSKLYFTIMIFVSYVIPLFVISGTFLAVSHKLNKSSKFIHVINSQHEKDSELLNLHSRKFSPTRRHANRLAQNRRAKMILTPVVGVFAVFMLPLTILRLYVVFWPPIFTQTFYSDLLFVVSVGVIINSSVNPAIYSVVRKDFRRQMVRLLCWKRRSSRGQKHNRAIVSVKSGLNQISRS</sequence>
<dbReference type="EMBL" id="RCHS01003049">
    <property type="protein sequence ID" value="RMX44183.1"/>
    <property type="molecule type" value="Genomic_DNA"/>
</dbReference>
<keyword evidence="2 9" id="KW-0812">Transmembrane</keyword>
<evidence type="ECO:0000313" key="12">
    <source>
        <dbReference type="Proteomes" id="UP000275408"/>
    </source>
</evidence>
<reference evidence="11 12" key="1">
    <citation type="journal article" date="2018" name="Sci. Rep.">
        <title>Comparative analysis of the Pocillopora damicornis genome highlights role of immune system in coral evolution.</title>
        <authorList>
            <person name="Cunning R."/>
            <person name="Bay R.A."/>
            <person name="Gillette P."/>
            <person name="Baker A.C."/>
            <person name="Traylor-Knowles N."/>
        </authorList>
    </citation>
    <scope>NUCLEOTIDE SEQUENCE [LARGE SCALE GENOMIC DNA]</scope>
    <source>
        <strain evidence="11">RSMAS</strain>
        <tissue evidence="11">Whole animal</tissue>
    </source>
</reference>
<dbReference type="PROSITE" id="PS50262">
    <property type="entry name" value="G_PROTEIN_RECEP_F1_2"/>
    <property type="match status" value="1"/>
</dbReference>
<feature type="compositionally biased region" description="Polar residues" evidence="8">
    <location>
        <begin position="139"/>
        <end position="151"/>
    </location>
</feature>
<evidence type="ECO:0000256" key="9">
    <source>
        <dbReference type="SAM" id="Phobius"/>
    </source>
</evidence>
<keyword evidence="6" id="KW-0675">Receptor</keyword>
<keyword evidence="4" id="KW-0297">G-protein coupled receptor</keyword>
<keyword evidence="12" id="KW-1185">Reference proteome</keyword>
<comment type="subcellular location">
    <subcellularLocation>
        <location evidence="1">Membrane</location>
        <topology evidence="1">Multi-pass membrane protein</topology>
    </subcellularLocation>
</comment>
<dbReference type="SUPFAM" id="SSF81321">
    <property type="entry name" value="Family A G protein-coupled receptor-like"/>
    <property type="match status" value="1"/>
</dbReference>
<protein>
    <recommendedName>
        <fullName evidence="10">G-protein coupled receptors family 1 profile domain-containing protein</fullName>
    </recommendedName>
</protein>
<proteinExistence type="predicted"/>
<feature type="transmembrane region" description="Helical" evidence="9">
    <location>
        <begin position="243"/>
        <end position="268"/>
    </location>
</feature>
<dbReference type="AlphaFoldDB" id="A0A3M6TRY8"/>
<keyword evidence="5 9" id="KW-0472">Membrane</keyword>
<evidence type="ECO:0000313" key="11">
    <source>
        <dbReference type="EMBL" id="RMX44183.1"/>
    </source>
</evidence>
<accession>A0A3M6TRY8</accession>
<evidence type="ECO:0000256" key="1">
    <source>
        <dbReference type="ARBA" id="ARBA00004141"/>
    </source>
</evidence>
<feature type="domain" description="G-protein coupled receptors family 1 profile" evidence="10">
    <location>
        <begin position="159"/>
        <end position="299"/>
    </location>
</feature>
<dbReference type="InterPro" id="IPR000276">
    <property type="entry name" value="GPCR_Rhodpsn"/>
</dbReference>
<dbReference type="PANTHER" id="PTHR45695">
    <property type="entry name" value="LEUCOKININ RECEPTOR-RELATED"/>
    <property type="match status" value="1"/>
</dbReference>
<dbReference type="Pfam" id="PF00001">
    <property type="entry name" value="7tm_1"/>
    <property type="match status" value="1"/>
</dbReference>
<evidence type="ECO:0000256" key="7">
    <source>
        <dbReference type="ARBA" id="ARBA00023224"/>
    </source>
</evidence>
<feature type="region of interest" description="Disordered" evidence="8">
    <location>
        <begin position="131"/>
        <end position="152"/>
    </location>
</feature>
<dbReference type="CDD" id="cd00637">
    <property type="entry name" value="7tm_classA_rhodopsin-like"/>
    <property type="match status" value="1"/>
</dbReference>
<gene>
    <name evidence="11" type="ORF">pdam_00002492</name>
</gene>
<keyword evidence="3 9" id="KW-1133">Transmembrane helix</keyword>
<evidence type="ECO:0000256" key="5">
    <source>
        <dbReference type="ARBA" id="ARBA00023136"/>
    </source>
</evidence>
<keyword evidence="7" id="KW-0807">Transducer</keyword>
<dbReference type="PANTHER" id="PTHR45695:SF9">
    <property type="entry name" value="LEUCOKININ RECEPTOR"/>
    <property type="match status" value="1"/>
</dbReference>
<dbReference type="Proteomes" id="UP000275408">
    <property type="component" value="Unassembled WGS sequence"/>
</dbReference>
<evidence type="ECO:0000259" key="10">
    <source>
        <dbReference type="PROSITE" id="PS50262"/>
    </source>
</evidence>
<organism evidence="11 12">
    <name type="scientific">Pocillopora damicornis</name>
    <name type="common">Cauliflower coral</name>
    <name type="synonym">Millepora damicornis</name>
    <dbReference type="NCBI Taxonomy" id="46731"/>
    <lineage>
        <taxon>Eukaryota</taxon>
        <taxon>Metazoa</taxon>
        <taxon>Cnidaria</taxon>
        <taxon>Anthozoa</taxon>
        <taxon>Hexacorallia</taxon>
        <taxon>Scleractinia</taxon>
        <taxon>Astrocoeniina</taxon>
        <taxon>Pocilloporidae</taxon>
        <taxon>Pocillopora</taxon>
    </lineage>
</organism>
<comment type="caution">
    <text evidence="11">The sequence shown here is derived from an EMBL/GenBank/DDBJ whole genome shotgun (WGS) entry which is preliminary data.</text>
</comment>
<dbReference type="GO" id="GO:0005886">
    <property type="term" value="C:plasma membrane"/>
    <property type="evidence" value="ECO:0007669"/>
    <property type="project" value="TreeGrafter"/>
</dbReference>
<evidence type="ECO:0000256" key="6">
    <source>
        <dbReference type="ARBA" id="ARBA00023170"/>
    </source>
</evidence>
<dbReference type="Gene3D" id="1.20.1070.10">
    <property type="entry name" value="Rhodopsin 7-helix transmembrane proteins"/>
    <property type="match status" value="1"/>
</dbReference>
<evidence type="ECO:0000256" key="2">
    <source>
        <dbReference type="ARBA" id="ARBA00022692"/>
    </source>
</evidence>
<dbReference type="GO" id="GO:0004930">
    <property type="term" value="F:G protein-coupled receptor activity"/>
    <property type="evidence" value="ECO:0007669"/>
    <property type="project" value="UniProtKB-KW"/>
</dbReference>
<dbReference type="PRINTS" id="PR00237">
    <property type="entry name" value="GPCRRHODOPSN"/>
</dbReference>
<feature type="transmembrane region" description="Helical" evidence="9">
    <location>
        <begin position="168"/>
        <end position="192"/>
    </location>
</feature>
<evidence type="ECO:0000256" key="4">
    <source>
        <dbReference type="ARBA" id="ARBA00023040"/>
    </source>
</evidence>
<evidence type="ECO:0000256" key="3">
    <source>
        <dbReference type="ARBA" id="ARBA00022989"/>
    </source>
</evidence>
<name>A0A3M6TRY8_POCDA</name>